<reference evidence="1 2" key="1">
    <citation type="submission" date="2016-02" db="EMBL/GenBank/DDBJ databases">
        <title>Genome analysis of coral dinoflagellate symbionts highlights evolutionary adaptations to a symbiotic lifestyle.</title>
        <authorList>
            <person name="Aranda M."/>
            <person name="Li Y."/>
            <person name="Liew Y.J."/>
            <person name="Baumgarten S."/>
            <person name="Simakov O."/>
            <person name="Wilson M."/>
            <person name="Piel J."/>
            <person name="Ashoor H."/>
            <person name="Bougouffa S."/>
            <person name="Bajic V.B."/>
            <person name="Ryu T."/>
            <person name="Ravasi T."/>
            <person name="Bayer T."/>
            <person name="Micklem G."/>
            <person name="Kim H."/>
            <person name="Bhak J."/>
            <person name="Lajeunesse T.C."/>
            <person name="Voolstra C.R."/>
        </authorList>
    </citation>
    <scope>NUCLEOTIDE SEQUENCE [LARGE SCALE GENOMIC DNA]</scope>
    <source>
        <strain evidence="1 2">CCMP2467</strain>
    </source>
</reference>
<accession>A0A1Q9DL96</accession>
<sequence>MAACSRDGSWRFQGEVLLNSIPCLTLRLSLEQSLRQLALFQPHPPREAAYGPRKHSARLTAASSPEPVVSPKSKLAGSLTMAWFTTSASVFGSDSFAS</sequence>
<proteinExistence type="predicted"/>
<evidence type="ECO:0000313" key="1">
    <source>
        <dbReference type="EMBL" id="OLP95923.1"/>
    </source>
</evidence>
<organism evidence="1 2">
    <name type="scientific">Symbiodinium microadriaticum</name>
    <name type="common">Dinoflagellate</name>
    <name type="synonym">Zooxanthella microadriatica</name>
    <dbReference type="NCBI Taxonomy" id="2951"/>
    <lineage>
        <taxon>Eukaryota</taxon>
        <taxon>Sar</taxon>
        <taxon>Alveolata</taxon>
        <taxon>Dinophyceae</taxon>
        <taxon>Suessiales</taxon>
        <taxon>Symbiodiniaceae</taxon>
        <taxon>Symbiodinium</taxon>
    </lineage>
</organism>
<comment type="caution">
    <text evidence="1">The sequence shown here is derived from an EMBL/GenBank/DDBJ whole genome shotgun (WGS) entry which is preliminary data.</text>
</comment>
<protein>
    <submittedName>
        <fullName evidence="1">Uncharacterized protein</fullName>
    </submittedName>
</protein>
<dbReference type="AlphaFoldDB" id="A0A1Q9DL96"/>
<dbReference type="Proteomes" id="UP000186817">
    <property type="component" value="Unassembled WGS sequence"/>
</dbReference>
<name>A0A1Q9DL96_SYMMI</name>
<dbReference type="EMBL" id="LSRX01000486">
    <property type="protein sequence ID" value="OLP95923.1"/>
    <property type="molecule type" value="Genomic_DNA"/>
</dbReference>
<evidence type="ECO:0000313" key="2">
    <source>
        <dbReference type="Proteomes" id="UP000186817"/>
    </source>
</evidence>
<gene>
    <name evidence="1" type="ORF">AK812_SmicGene21915</name>
</gene>
<keyword evidence="2" id="KW-1185">Reference proteome</keyword>